<feature type="region of interest" description="Disordered" evidence="8">
    <location>
        <begin position="1"/>
        <end position="42"/>
    </location>
</feature>
<evidence type="ECO:0000256" key="7">
    <source>
        <dbReference type="ARBA" id="ARBA00023169"/>
    </source>
</evidence>
<protein>
    <submittedName>
        <fullName evidence="11">Undecaprenyl-phosphate glucose phosphotransferase</fullName>
        <ecNumber evidence="11">2.7.8.31</ecNumber>
    </submittedName>
</protein>
<dbReference type="Pfam" id="PF02397">
    <property type="entry name" value="Bac_transf"/>
    <property type="match status" value="1"/>
</dbReference>
<dbReference type="Gene3D" id="3.40.50.720">
    <property type="entry name" value="NAD(P)-binding Rossmann-like Domain"/>
    <property type="match status" value="1"/>
</dbReference>
<keyword evidence="4 9" id="KW-0812">Transmembrane</keyword>
<dbReference type="InterPro" id="IPR017473">
    <property type="entry name" value="Undecaprenyl-P_gluc_Ptfrase"/>
</dbReference>
<evidence type="ECO:0000256" key="9">
    <source>
        <dbReference type="SAM" id="Phobius"/>
    </source>
</evidence>
<feature type="transmembrane region" description="Helical" evidence="9">
    <location>
        <begin position="166"/>
        <end position="190"/>
    </location>
</feature>
<accession>A0A931I1D1</accession>
<evidence type="ECO:0000313" key="12">
    <source>
        <dbReference type="Proteomes" id="UP000631694"/>
    </source>
</evidence>
<proteinExistence type="inferred from homology"/>
<comment type="caution">
    <text evidence="11">The sequence shown here is derived from an EMBL/GenBank/DDBJ whole genome shotgun (WGS) entry which is preliminary data.</text>
</comment>
<dbReference type="GO" id="GO:0016020">
    <property type="term" value="C:membrane"/>
    <property type="evidence" value="ECO:0007669"/>
    <property type="project" value="UniProtKB-SubCell"/>
</dbReference>
<gene>
    <name evidence="11" type="ORF">I5731_04885</name>
</gene>
<keyword evidence="3 11" id="KW-0808">Transferase</keyword>
<evidence type="ECO:0000256" key="8">
    <source>
        <dbReference type="SAM" id="MobiDB-lite"/>
    </source>
</evidence>
<dbReference type="PANTHER" id="PTHR30576:SF0">
    <property type="entry name" value="UNDECAPRENYL-PHOSPHATE N-ACETYLGALACTOSAMINYL 1-PHOSPHATE TRANSFERASE-RELATED"/>
    <property type="match status" value="1"/>
</dbReference>
<dbReference type="RefSeq" id="WP_197310248.1">
    <property type="nucleotide sequence ID" value="NZ_JADZLT010000041.1"/>
</dbReference>
<feature type="domain" description="Bacterial sugar transferase" evidence="10">
    <location>
        <begin position="335"/>
        <end position="523"/>
    </location>
</feature>
<feature type="transmembrane region" description="Helical" evidence="9">
    <location>
        <begin position="139"/>
        <end position="160"/>
    </location>
</feature>
<comment type="subcellular location">
    <subcellularLocation>
        <location evidence="1">Membrane</location>
        <topology evidence="1">Multi-pass membrane protein</topology>
    </subcellularLocation>
</comment>
<evidence type="ECO:0000256" key="1">
    <source>
        <dbReference type="ARBA" id="ARBA00004141"/>
    </source>
</evidence>
<keyword evidence="7" id="KW-0270">Exopolysaccharide synthesis</keyword>
<comment type="similarity">
    <text evidence="2">Belongs to the bacterial sugar transferase family.</text>
</comment>
<dbReference type="EMBL" id="JADZLT010000041">
    <property type="protein sequence ID" value="MBH0237148.1"/>
    <property type="molecule type" value="Genomic_DNA"/>
</dbReference>
<keyword evidence="5 9" id="KW-1133">Transmembrane helix</keyword>
<dbReference type="NCBIfam" id="TIGR03023">
    <property type="entry name" value="WcaJ_sugtrans"/>
    <property type="match status" value="1"/>
</dbReference>
<evidence type="ECO:0000256" key="4">
    <source>
        <dbReference type="ARBA" id="ARBA00022692"/>
    </source>
</evidence>
<dbReference type="AlphaFoldDB" id="A0A931I1D1"/>
<dbReference type="GO" id="GO:0089702">
    <property type="term" value="F:undecaprenyl-phosphate glucose phosphotransferase activity"/>
    <property type="evidence" value="ECO:0007669"/>
    <property type="project" value="UniProtKB-EC"/>
</dbReference>
<dbReference type="GO" id="GO:0000271">
    <property type="term" value="P:polysaccharide biosynthetic process"/>
    <property type="evidence" value="ECO:0007669"/>
    <property type="project" value="UniProtKB-KW"/>
</dbReference>
<sequence length="529" mass="58012">MAITDSSQTFDQVPPPRTDVPVGDPAAGTPERSPGAERRARSLRATTLTARARRVAADYRDRAIAPSIISGLAALLEFSFLVIAGVAIHASMIGDVSLIELGYLGPALGAPMLAVLAIHAADGYSVAAFRRGHRRLGRALALWTSVVGGFLAAMFVVGVGENIERGWLGLWFVGGLLAIIAATITMTVAVKRWTALGRLQQRAVIVGGGAAAEELIKAIDAGGNNEIRVLGIFDDRADDRSPENIGGYPKLGNIDQLVVFARLAAVDLLIVAIPITAEHRLLQLLKSLWILPVDIRLSAHASRLKLRPRSYSFVGSVPFLDIFDKPIAGWDSVVKRAFDILFASIAIVMLSPLMVGAALAVRLESRGPVIFRQKRYGFNNEVIEVMKFRSMFHEMADPAAAKVVTRGDPRVTRVGRFIRRTSIDELPQLFNVLRGELSLVGPRPHAVNARTEQQLWDEVVDGYFARHKVKPGVTGWAQVNGLRGEIDRREKIEARVQYDLHYIDNWSVLFDLYILFLTPIRVLNQENAY</sequence>
<keyword evidence="12" id="KW-1185">Reference proteome</keyword>
<name>A0A931I1D1_9HYPH</name>
<evidence type="ECO:0000256" key="3">
    <source>
        <dbReference type="ARBA" id="ARBA00022679"/>
    </source>
</evidence>
<evidence type="ECO:0000259" key="10">
    <source>
        <dbReference type="Pfam" id="PF02397"/>
    </source>
</evidence>
<feature type="transmembrane region" description="Helical" evidence="9">
    <location>
        <begin position="340"/>
        <end position="363"/>
    </location>
</feature>
<dbReference type="Pfam" id="PF13727">
    <property type="entry name" value="CoA_binding_3"/>
    <property type="match status" value="1"/>
</dbReference>
<reference evidence="11" key="1">
    <citation type="submission" date="2020-12" db="EMBL/GenBank/DDBJ databases">
        <title>Methylobrevis albus sp. nov., isolated from fresh water lack sediment.</title>
        <authorList>
            <person name="Zou Q."/>
        </authorList>
    </citation>
    <scope>NUCLEOTIDE SEQUENCE</scope>
    <source>
        <strain evidence="11">L22</strain>
    </source>
</reference>
<evidence type="ECO:0000256" key="5">
    <source>
        <dbReference type="ARBA" id="ARBA00022989"/>
    </source>
</evidence>
<keyword evidence="6 9" id="KW-0472">Membrane</keyword>
<dbReference type="NCBIfam" id="TIGR03025">
    <property type="entry name" value="EPS_sugtrans"/>
    <property type="match status" value="1"/>
</dbReference>
<feature type="transmembrane region" description="Helical" evidence="9">
    <location>
        <begin position="63"/>
        <end position="88"/>
    </location>
</feature>
<dbReference type="Proteomes" id="UP000631694">
    <property type="component" value="Unassembled WGS sequence"/>
</dbReference>
<evidence type="ECO:0000256" key="2">
    <source>
        <dbReference type="ARBA" id="ARBA00006464"/>
    </source>
</evidence>
<dbReference type="PANTHER" id="PTHR30576">
    <property type="entry name" value="COLANIC BIOSYNTHESIS UDP-GLUCOSE LIPID CARRIER TRANSFERASE"/>
    <property type="match status" value="1"/>
</dbReference>
<dbReference type="EC" id="2.7.8.31" evidence="11"/>
<dbReference type="InterPro" id="IPR017475">
    <property type="entry name" value="EPS_sugar_tfrase"/>
</dbReference>
<feature type="compositionally biased region" description="Polar residues" evidence="8">
    <location>
        <begin position="1"/>
        <end position="11"/>
    </location>
</feature>
<dbReference type="InterPro" id="IPR003362">
    <property type="entry name" value="Bact_transf"/>
</dbReference>
<evidence type="ECO:0000256" key="6">
    <source>
        <dbReference type="ARBA" id="ARBA00023136"/>
    </source>
</evidence>
<organism evidence="11 12">
    <name type="scientific">Methylobrevis albus</name>
    <dbReference type="NCBI Taxonomy" id="2793297"/>
    <lineage>
        <taxon>Bacteria</taxon>
        <taxon>Pseudomonadati</taxon>
        <taxon>Pseudomonadota</taxon>
        <taxon>Alphaproteobacteria</taxon>
        <taxon>Hyphomicrobiales</taxon>
        <taxon>Pleomorphomonadaceae</taxon>
        <taxon>Methylobrevis</taxon>
    </lineage>
</organism>
<evidence type="ECO:0000313" key="11">
    <source>
        <dbReference type="EMBL" id="MBH0237148.1"/>
    </source>
</evidence>